<evidence type="ECO:0000256" key="2">
    <source>
        <dbReference type="SAM" id="SignalP"/>
    </source>
</evidence>
<comment type="caution">
    <text evidence="4">The sequence shown here is derived from an EMBL/GenBank/DDBJ whole genome shotgun (WGS) entry which is preliminary data.</text>
</comment>
<evidence type="ECO:0000259" key="3">
    <source>
        <dbReference type="PROSITE" id="PS51485"/>
    </source>
</evidence>
<accession>A0ABR0VRX4</accession>
<proteinExistence type="predicted"/>
<dbReference type="EMBL" id="JABTTQ020000759">
    <property type="protein sequence ID" value="KAK6138013.1"/>
    <property type="molecule type" value="Genomic_DNA"/>
</dbReference>
<dbReference type="PANTHER" id="PTHR33021:SF288">
    <property type="entry name" value="OS03G0648500 PROTEIN"/>
    <property type="match status" value="1"/>
</dbReference>
<organism evidence="4 5">
    <name type="scientific">Rehmannia glutinosa</name>
    <name type="common">Chinese foxglove</name>
    <dbReference type="NCBI Taxonomy" id="99300"/>
    <lineage>
        <taxon>Eukaryota</taxon>
        <taxon>Viridiplantae</taxon>
        <taxon>Streptophyta</taxon>
        <taxon>Embryophyta</taxon>
        <taxon>Tracheophyta</taxon>
        <taxon>Spermatophyta</taxon>
        <taxon>Magnoliopsida</taxon>
        <taxon>eudicotyledons</taxon>
        <taxon>Gunneridae</taxon>
        <taxon>Pentapetalae</taxon>
        <taxon>asterids</taxon>
        <taxon>lamiids</taxon>
        <taxon>Lamiales</taxon>
        <taxon>Orobanchaceae</taxon>
        <taxon>Rehmannieae</taxon>
        <taxon>Rehmannia</taxon>
    </lineage>
</organism>
<evidence type="ECO:0000313" key="5">
    <source>
        <dbReference type="Proteomes" id="UP001318860"/>
    </source>
</evidence>
<dbReference type="SUPFAM" id="SSF49503">
    <property type="entry name" value="Cupredoxins"/>
    <property type="match status" value="1"/>
</dbReference>
<keyword evidence="5" id="KW-1185">Reference proteome</keyword>
<dbReference type="InterPro" id="IPR039391">
    <property type="entry name" value="Phytocyanin-like"/>
</dbReference>
<dbReference type="PROSITE" id="PS51485">
    <property type="entry name" value="PHYTOCYANIN"/>
    <property type="match status" value="1"/>
</dbReference>
<protein>
    <recommendedName>
        <fullName evidence="3">Phytocyanin domain-containing protein</fullName>
    </recommendedName>
</protein>
<feature type="chain" id="PRO_5046183975" description="Phytocyanin domain-containing protein" evidence="2">
    <location>
        <begin position="25"/>
        <end position="168"/>
    </location>
</feature>
<feature type="compositionally biased region" description="Polar residues" evidence="1">
    <location>
        <begin position="147"/>
        <end position="161"/>
    </location>
</feature>
<feature type="domain" description="Phytocyanin" evidence="3">
    <location>
        <begin position="25"/>
        <end position="126"/>
    </location>
</feature>
<feature type="region of interest" description="Disordered" evidence="1">
    <location>
        <begin position="131"/>
        <end position="168"/>
    </location>
</feature>
<dbReference type="InterPro" id="IPR003245">
    <property type="entry name" value="Phytocyanin_dom"/>
</dbReference>
<reference evidence="4 5" key="1">
    <citation type="journal article" date="2021" name="Comput. Struct. Biotechnol. J.">
        <title>De novo genome assembly of the potent medicinal plant Rehmannia glutinosa using nanopore technology.</title>
        <authorList>
            <person name="Ma L."/>
            <person name="Dong C."/>
            <person name="Song C."/>
            <person name="Wang X."/>
            <person name="Zheng X."/>
            <person name="Niu Y."/>
            <person name="Chen S."/>
            <person name="Feng W."/>
        </authorList>
    </citation>
    <scope>NUCLEOTIDE SEQUENCE [LARGE SCALE GENOMIC DNA]</scope>
    <source>
        <strain evidence="4">DH-2019</strain>
    </source>
</reference>
<name>A0ABR0VRX4_REHGL</name>
<gene>
    <name evidence="4" type="ORF">DH2020_028240</name>
</gene>
<evidence type="ECO:0000313" key="4">
    <source>
        <dbReference type="EMBL" id="KAK6138013.1"/>
    </source>
</evidence>
<dbReference type="Pfam" id="PF02298">
    <property type="entry name" value="Cu_bind_like"/>
    <property type="match status" value="1"/>
</dbReference>
<dbReference type="Gene3D" id="2.60.40.420">
    <property type="entry name" value="Cupredoxins - blue copper proteins"/>
    <property type="match status" value="1"/>
</dbReference>
<evidence type="ECO:0000256" key="1">
    <source>
        <dbReference type="SAM" id="MobiDB-lite"/>
    </source>
</evidence>
<dbReference type="PANTHER" id="PTHR33021">
    <property type="entry name" value="BLUE COPPER PROTEIN"/>
    <property type="match status" value="1"/>
</dbReference>
<dbReference type="InterPro" id="IPR008972">
    <property type="entry name" value="Cupredoxin"/>
</dbReference>
<keyword evidence="2" id="KW-0732">Signal</keyword>
<dbReference type="Proteomes" id="UP001318860">
    <property type="component" value="Unassembled WGS sequence"/>
</dbReference>
<feature type="signal peptide" evidence="2">
    <location>
        <begin position="1"/>
        <end position="24"/>
    </location>
</feature>
<sequence length="168" mass="18337">MANGGILPLTILLLPILLLGTSHGLQHTVGDSIWSIPPTNDFYTNWSSSNSFHIGDTLYFDFDSGLYDVIQVSRGEFDSCNGNQAFKAFMDGPAIFALSRKGVFYFICNVSNYCDLGQKVSVIVDHQNYSMDSSGPSPSPLPDFRPQTPSATSPFSSQSPDHGTIREC</sequence>